<organism evidence="2 3">
    <name type="scientific">Proteiniclasticum sediminis</name>
    <dbReference type="NCBI Taxonomy" id="2804028"/>
    <lineage>
        <taxon>Bacteria</taxon>
        <taxon>Bacillati</taxon>
        <taxon>Bacillota</taxon>
        <taxon>Clostridia</taxon>
        <taxon>Eubacteriales</taxon>
        <taxon>Clostridiaceae</taxon>
        <taxon>Proteiniclasticum</taxon>
    </lineage>
</organism>
<protein>
    <submittedName>
        <fullName evidence="2">Uncharacterized protein</fullName>
    </submittedName>
</protein>
<feature type="transmembrane region" description="Helical" evidence="1">
    <location>
        <begin position="225"/>
        <end position="252"/>
    </location>
</feature>
<sequence>MHAELEISNVKSSKQKFESVALAFIIFDITIFPVSPFFSMPYSTPIALYFVIKYINRKTFNNIHAVSLFIFTLIVSTLFSFISKEPVALIDNGVSSFFVNVQKEDVKRLIYLLVGFMLYKSVYNAYYKYNLNTNLKIKRILLFVCFSFVLFGLIFSVDINLFYLIKGVFFNADVNMATNAVLKNAGYLSRFNFILLDPNNACYFILIIVIFLLENYKLKSAQKTSLWIVMLLSLFLTKSLGGAYALSAYILIKSAFVLSKRINIKKLIVSYGLVLGSLLIIVIDGYTSNIIMDSIVNSVVFQRWSSNSLSGRTDIYLEVLKETPPIIGNGYTLLRKGSYVTPHSDHLRFLYSYGIISYLSLIIMVFNRKFISRNYLFVIPALIAFSINSLIDEPRLLYTFVILLAITNSQKKHEVVST</sequence>
<proteinExistence type="predicted"/>
<dbReference type="Proteomes" id="UP000675379">
    <property type="component" value="Unassembled WGS sequence"/>
</dbReference>
<comment type="caution">
    <text evidence="2">The sequence shown here is derived from an EMBL/GenBank/DDBJ whole genome shotgun (WGS) entry which is preliminary data.</text>
</comment>
<keyword evidence="3" id="KW-1185">Reference proteome</keyword>
<dbReference type="EMBL" id="JAGSCS010000004">
    <property type="protein sequence ID" value="MBR0575568.1"/>
    <property type="molecule type" value="Genomic_DNA"/>
</dbReference>
<evidence type="ECO:0000313" key="3">
    <source>
        <dbReference type="Proteomes" id="UP000675379"/>
    </source>
</evidence>
<dbReference type="RefSeq" id="WP_211800095.1">
    <property type="nucleotide sequence ID" value="NZ_JAGSCS010000004.1"/>
</dbReference>
<evidence type="ECO:0000313" key="2">
    <source>
        <dbReference type="EMBL" id="MBR0575568.1"/>
    </source>
</evidence>
<feature type="transmembrane region" description="Helical" evidence="1">
    <location>
        <begin position="63"/>
        <end position="82"/>
    </location>
</feature>
<name>A0A941CQM2_9CLOT</name>
<keyword evidence="1" id="KW-0812">Transmembrane</keyword>
<keyword evidence="1" id="KW-1133">Transmembrane helix</keyword>
<feature type="transmembrane region" description="Helical" evidence="1">
    <location>
        <begin position="264"/>
        <end position="283"/>
    </location>
</feature>
<feature type="transmembrane region" description="Helical" evidence="1">
    <location>
        <begin position="349"/>
        <end position="367"/>
    </location>
</feature>
<dbReference type="AlphaFoldDB" id="A0A941CQM2"/>
<keyword evidence="1" id="KW-0472">Membrane</keyword>
<feature type="transmembrane region" description="Helical" evidence="1">
    <location>
        <begin position="109"/>
        <end position="127"/>
    </location>
</feature>
<evidence type="ECO:0000256" key="1">
    <source>
        <dbReference type="SAM" id="Phobius"/>
    </source>
</evidence>
<feature type="transmembrane region" description="Helical" evidence="1">
    <location>
        <begin position="20"/>
        <end position="51"/>
    </location>
</feature>
<feature type="transmembrane region" description="Helical" evidence="1">
    <location>
        <begin position="194"/>
        <end position="213"/>
    </location>
</feature>
<accession>A0A941CQM2</accession>
<gene>
    <name evidence="2" type="ORF">KCG48_04345</name>
</gene>
<feature type="transmembrane region" description="Helical" evidence="1">
    <location>
        <begin position="139"/>
        <end position="157"/>
    </location>
</feature>
<reference evidence="2" key="1">
    <citation type="submission" date="2021-04" db="EMBL/GenBank/DDBJ databases">
        <title>Proteiniclasticum sedimins sp. nov., an obligate anaerobic bacterium isolated from anaerobic sludge.</title>
        <authorList>
            <person name="Liu J."/>
        </authorList>
    </citation>
    <scope>NUCLEOTIDE SEQUENCE</scope>
    <source>
        <strain evidence="2">BAD-10</strain>
    </source>
</reference>